<dbReference type="Pfam" id="PF21981">
    <property type="entry name" value="RecX_HTH3"/>
    <property type="match status" value="1"/>
</dbReference>
<dbReference type="InterPro" id="IPR003783">
    <property type="entry name" value="Regulatory_RecX"/>
</dbReference>
<name>A0A0G0UJM1_9BACT</name>
<evidence type="ECO:0000256" key="2">
    <source>
        <dbReference type="ARBA" id="ARBA00009695"/>
    </source>
</evidence>
<dbReference type="InterPro" id="IPR053925">
    <property type="entry name" value="RecX_HTH_3rd"/>
</dbReference>
<comment type="function">
    <text evidence="5">Modulates RecA activity.</text>
</comment>
<dbReference type="AlphaFoldDB" id="A0A0G0UJM1"/>
<evidence type="ECO:0000259" key="7">
    <source>
        <dbReference type="Pfam" id="PF21981"/>
    </source>
</evidence>
<feature type="domain" description="RecX first three-helical" evidence="8">
    <location>
        <begin position="64"/>
        <end position="87"/>
    </location>
</feature>
<evidence type="ECO:0000259" key="8">
    <source>
        <dbReference type="Pfam" id="PF21982"/>
    </source>
</evidence>
<evidence type="ECO:0000313" key="10">
    <source>
        <dbReference type="Proteomes" id="UP000034854"/>
    </source>
</evidence>
<dbReference type="Pfam" id="PF21982">
    <property type="entry name" value="RecX_HTH1"/>
    <property type="match status" value="1"/>
</dbReference>
<dbReference type="InterPro" id="IPR053926">
    <property type="entry name" value="RecX_HTH_1st"/>
</dbReference>
<evidence type="ECO:0000256" key="1">
    <source>
        <dbReference type="ARBA" id="ARBA00004496"/>
    </source>
</evidence>
<proteinExistence type="inferred from homology"/>
<sequence>MPKVTAVEPQRKKKDRFNIYLDGKFAFGTQADTILRYQITPGKELTPEKINQIVKKEELSKLFDATLKFLSYRPRSQKEVEDYLAKKISKKENIKFSEAKESGLIIEIEHKLTKYKYLNDTEFAKWWIESRTKSSPRGKRIIKIELMQKGVSREIVDELLERIKNQKLLALSSIEKKLPRWRLLPKAELKKKIYSRLSMRGFDFDTIREVVAQIEEKG</sequence>
<dbReference type="EMBL" id="LCAG01000003">
    <property type="protein sequence ID" value="KKR87681.1"/>
    <property type="molecule type" value="Genomic_DNA"/>
</dbReference>
<comment type="subcellular location">
    <subcellularLocation>
        <location evidence="1 5">Cytoplasm</location>
    </subcellularLocation>
</comment>
<dbReference type="InterPro" id="IPR036388">
    <property type="entry name" value="WH-like_DNA-bd_sf"/>
</dbReference>
<gene>
    <name evidence="5" type="primary">recX</name>
    <name evidence="9" type="ORF">UU34_C0003G0023</name>
</gene>
<dbReference type="HAMAP" id="MF_01114">
    <property type="entry name" value="RecX"/>
    <property type="match status" value="1"/>
</dbReference>
<comment type="caution">
    <text evidence="9">The sequence shown here is derived from an EMBL/GenBank/DDBJ whole genome shotgun (WGS) entry which is preliminary data.</text>
</comment>
<dbReference type="Proteomes" id="UP000034854">
    <property type="component" value="Unassembled WGS sequence"/>
</dbReference>
<evidence type="ECO:0000256" key="3">
    <source>
        <dbReference type="ARBA" id="ARBA00018111"/>
    </source>
</evidence>
<evidence type="ECO:0000256" key="4">
    <source>
        <dbReference type="ARBA" id="ARBA00022490"/>
    </source>
</evidence>
<feature type="domain" description="RecX second three-helical" evidence="6">
    <location>
        <begin position="119"/>
        <end position="160"/>
    </location>
</feature>
<protein>
    <recommendedName>
        <fullName evidence="3 5">Regulatory protein RecX</fullName>
    </recommendedName>
</protein>
<dbReference type="Gene3D" id="1.10.10.10">
    <property type="entry name" value="Winged helix-like DNA-binding domain superfamily/Winged helix DNA-binding domain"/>
    <property type="match status" value="3"/>
</dbReference>
<dbReference type="GO" id="GO:0006282">
    <property type="term" value="P:regulation of DNA repair"/>
    <property type="evidence" value="ECO:0007669"/>
    <property type="project" value="UniProtKB-UniRule"/>
</dbReference>
<evidence type="ECO:0000259" key="6">
    <source>
        <dbReference type="Pfam" id="PF02631"/>
    </source>
</evidence>
<evidence type="ECO:0000256" key="5">
    <source>
        <dbReference type="HAMAP-Rule" id="MF_01114"/>
    </source>
</evidence>
<dbReference type="GO" id="GO:0005737">
    <property type="term" value="C:cytoplasm"/>
    <property type="evidence" value="ECO:0007669"/>
    <property type="project" value="UniProtKB-SubCell"/>
</dbReference>
<evidence type="ECO:0000313" key="9">
    <source>
        <dbReference type="EMBL" id="KKR87681.1"/>
    </source>
</evidence>
<organism evidence="9 10">
    <name type="scientific">Candidatus Curtissbacteria bacterium GW2011_GWA1_41_11</name>
    <dbReference type="NCBI Taxonomy" id="1618409"/>
    <lineage>
        <taxon>Bacteria</taxon>
        <taxon>Candidatus Curtissiibacteriota</taxon>
    </lineage>
</organism>
<feature type="domain" description="RecX third three-helical" evidence="7">
    <location>
        <begin position="170"/>
        <end position="211"/>
    </location>
</feature>
<keyword evidence="4 5" id="KW-0963">Cytoplasm</keyword>
<dbReference type="InterPro" id="IPR053924">
    <property type="entry name" value="RecX_HTH_2nd"/>
</dbReference>
<comment type="similarity">
    <text evidence="2 5">Belongs to the RecX family.</text>
</comment>
<dbReference type="PANTHER" id="PTHR33602">
    <property type="entry name" value="REGULATORY PROTEIN RECX FAMILY PROTEIN"/>
    <property type="match status" value="1"/>
</dbReference>
<accession>A0A0G0UJM1</accession>
<reference evidence="9 10" key="1">
    <citation type="journal article" date="2015" name="Nature">
        <title>rRNA introns, odd ribosomes, and small enigmatic genomes across a large radiation of phyla.</title>
        <authorList>
            <person name="Brown C.T."/>
            <person name="Hug L.A."/>
            <person name="Thomas B.C."/>
            <person name="Sharon I."/>
            <person name="Castelle C.J."/>
            <person name="Singh A."/>
            <person name="Wilkins M.J."/>
            <person name="Williams K.H."/>
            <person name="Banfield J.F."/>
        </authorList>
    </citation>
    <scope>NUCLEOTIDE SEQUENCE [LARGE SCALE GENOMIC DNA]</scope>
</reference>
<dbReference type="PANTHER" id="PTHR33602:SF1">
    <property type="entry name" value="REGULATORY PROTEIN RECX FAMILY PROTEIN"/>
    <property type="match status" value="1"/>
</dbReference>
<dbReference type="Pfam" id="PF02631">
    <property type="entry name" value="RecX_HTH2"/>
    <property type="match status" value="1"/>
</dbReference>